<dbReference type="Proteomes" id="UP000264820">
    <property type="component" value="Unplaced"/>
</dbReference>
<keyword evidence="1" id="KW-0812">Transmembrane</keyword>
<dbReference type="Ensembl" id="ENSHCOT00000002472.1">
    <property type="protein sequence ID" value="ENSHCOP00000007161.1"/>
    <property type="gene ID" value="ENSHCOG00000009095.1"/>
</dbReference>
<dbReference type="AlphaFoldDB" id="A0A3Q2Y2S2"/>
<evidence type="ECO:0000256" key="1">
    <source>
        <dbReference type="SAM" id="Phobius"/>
    </source>
</evidence>
<reference evidence="2" key="2">
    <citation type="submission" date="2025-09" db="UniProtKB">
        <authorList>
            <consortium name="Ensembl"/>
        </authorList>
    </citation>
    <scope>IDENTIFICATION</scope>
</reference>
<proteinExistence type="predicted"/>
<organism evidence="2 3">
    <name type="scientific">Hippocampus comes</name>
    <name type="common">Tiger tail seahorse</name>
    <dbReference type="NCBI Taxonomy" id="109280"/>
    <lineage>
        <taxon>Eukaryota</taxon>
        <taxon>Metazoa</taxon>
        <taxon>Chordata</taxon>
        <taxon>Craniata</taxon>
        <taxon>Vertebrata</taxon>
        <taxon>Euteleostomi</taxon>
        <taxon>Actinopterygii</taxon>
        <taxon>Neopterygii</taxon>
        <taxon>Teleostei</taxon>
        <taxon>Neoteleostei</taxon>
        <taxon>Acanthomorphata</taxon>
        <taxon>Syngnathiaria</taxon>
        <taxon>Syngnathiformes</taxon>
        <taxon>Syngnathoidei</taxon>
        <taxon>Syngnathidae</taxon>
        <taxon>Hippocampus</taxon>
    </lineage>
</organism>
<keyword evidence="3" id="KW-1185">Reference proteome</keyword>
<feature type="transmembrane region" description="Helical" evidence="1">
    <location>
        <begin position="23"/>
        <end position="47"/>
    </location>
</feature>
<accession>A0A3Q2Y2S2</accession>
<keyword evidence="1" id="KW-1133">Transmembrane helix</keyword>
<protein>
    <submittedName>
        <fullName evidence="2">Uncharacterized protein</fullName>
    </submittedName>
</protein>
<name>A0A3Q2Y2S2_HIPCM</name>
<keyword evidence="1" id="KW-0472">Membrane</keyword>
<reference evidence="2" key="1">
    <citation type="submission" date="2025-08" db="UniProtKB">
        <authorList>
            <consortium name="Ensembl"/>
        </authorList>
    </citation>
    <scope>IDENTIFICATION</scope>
</reference>
<evidence type="ECO:0000313" key="3">
    <source>
        <dbReference type="Proteomes" id="UP000264820"/>
    </source>
</evidence>
<evidence type="ECO:0000313" key="2">
    <source>
        <dbReference type="Ensembl" id="ENSHCOP00000007161.1"/>
    </source>
</evidence>
<sequence length="48" mass="5598">MFSLMANCCTWLKRWREPARKSFLFVQAILTLALIFVSQSNIGVMVYI</sequence>